<comment type="caution">
    <text evidence="2">The sequence shown here is derived from an EMBL/GenBank/DDBJ whole genome shotgun (WGS) entry which is preliminary data.</text>
</comment>
<accession>A0ABS9MBF1</accession>
<gene>
    <name evidence="2" type="ORF">L0P79_12005</name>
</gene>
<dbReference type="EMBL" id="JAKNJB010000020">
    <property type="protein sequence ID" value="MCG4527781.1"/>
    <property type="molecule type" value="Genomic_DNA"/>
</dbReference>
<sequence>MVYVQNHLGQPLMPTQDHRKVRLLLKAGAAVVVRRTPFTIRLTTRTKTYVQPVILGVDAGSKTVGMSAATHEEEVFAAELTPRNDVVKNLADRREFRLSRRGRTTRYRQPRFNNRVHSKHKGWLAPSVEVKIQEHITSIKRALSSCQSVR</sequence>
<proteinExistence type="predicted"/>
<feature type="domain" description="RRXRR" evidence="1">
    <location>
        <begin position="2"/>
        <end position="144"/>
    </location>
</feature>
<dbReference type="Proteomes" id="UP001200313">
    <property type="component" value="Unassembled WGS sequence"/>
</dbReference>
<keyword evidence="3" id="KW-1185">Reference proteome</keyword>
<evidence type="ECO:0000313" key="3">
    <source>
        <dbReference type="Proteomes" id="UP001200313"/>
    </source>
</evidence>
<reference evidence="2 3" key="1">
    <citation type="submission" date="2022-01" db="EMBL/GenBank/DDBJ databases">
        <title>Collection of gut derived symbiotic bacterial strains cultured from healthy donors.</title>
        <authorList>
            <person name="Lin H."/>
            <person name="Kohout C."/>
            <person name="Waligurski E."/>
            <person name="Pamer E.G."/>
        </authorList>
    </citation>
    <scope>NUCLEOTIDE SEQUENCE [LARGE SCALE GENOMIC DNA]</scope>
    <source>
        <strain evidence="2 3">DFI.3.7</strain>
    </source>
</reference>
<evidence type="ECO:0000259" key="1">
    <source>
        <dbReference type="Pfam" id="PF14239"/>
    </source>
</evidence>
<organism evidence="2 3">
    <name type="scientific">Intestinimonas massiliensis</name>
    <name type="common">ex Afouda et al. 2020</name>
    <dbReference type="NCBI Taxonomy" id="1673721"/>
    <lineage>
        <taxon>Bacteria</taxon>
        <taxon>Bacillati</taxon>
        <taxon>Bacillota</taxon>
        <taxon>Clostridia</taxon>
        <taxon>Eubacteriales</taxon>
        <taxon>Intestinimonas</taxon>
    </lineage>
</organism>
<dbReference type="InterPro" id="IPR025938">
    <property type="entry name" value="RRXRR_dom"/>
</dbReference>
<evidence type="ECO:0000313" key="2">
    <source>
        <dbReference type="EMBL" id="MCG4527781.1"/>
    </source>
</evidence>
<dbReference type="RefSeq" id="WP_238074373.1">
    <property type="nucleotide sequence ID" value="NZ_JAKNJB010000020.1"/>
</dbReference>
<name>A0ABS9MBF1_9FIRM</name>
<protein>
    <submittedName>
        <fullName evidence="2">RRXRR domain-containing protein</fullName>
    </submittedName>
</protein>
<dbReference type="Pfam" id="PF14239">
    <property type="entry name" value="RRXRR"/>
    <property type="match status" value="1"/>
</dbReference>